<evidence type="ECO:0000256" key="1">
    <source>
        <dbReference type="SAM" id="Coils"/>
    </source>
</evidence>
<feature type="compositionally biased region" description="Low complexity" evidence="2">
    <location>
        <begin position="149"/>
        <end position="161"/>
    </location>
</feature>
<sequence length="176" mass="18756">MKTEDLKALGLTDEQVQRVFAMNGEEMNGLKANVDTLKAERDAARTQLADANKKLEGYDPEWKTKADQARQQAEQQVAEMKAGYAATSAASSLKFTSDSAKKAFLADLNAKKLPLQDDGTLLGFDDYVASYKKTDPGAFAPDGGLPRVSGSATGTPATPTAKDQANAALRAAFGHR</sequence>
<comment type="caution">
    <text evidence="3">The sequence shown here is derived from an EMBL/GenBank/DDBJ whole genome shotgun (WGS) entry which is preliminary data.</text>
</comment>
<feature type="region of interest" description="Disordered" evidence="2">
    <location>
        <begin position="136"/>
        <end position="176"/>
    </location>
</feature>
<protein>
    <submittedName>
        <fullName evidence="3">Phage scaffolding protein</fullName>
    </submittedName>
</protein>
<dbReference type="Proteomes" id="UP000824031">
    <property type="component" value="Unassembled WGS sequence"/>
</dbReference>
<dbReference type="InterPro" id="IPR009636">
    <property type="entry name" value="SCAF"/>
</dbReference>
<organism evidence="3 4">
    <name type="scientific">Candidatus Gemmiger excrementavium</name>
    <dbReference type="NCBI Taxonomy" id="2838608"/>
    <lineage>
        <taxon>Bacteria</taxon>
        <taxon>Bacillati</taxon>
        <taxon>Bacillota</taxon>
        <taxon>Clostridia</taxon>
        <taxon>Eubacteriales</taxon>
        <taxon>Gemmiger</taxon>
    </lineage>
</organism>
<proteinExistence type="predicted"/>
<accession>A0A9D2F0D3</accession>
<gene>
    <name evidence="3" type="ORF">H9810_00780</name>
</gene>
<dbReference type="AlphaFoldDB" id="A0A9D2F0D3"/>
<reference evidence="3" key="2">
    <citation type="submission" date="2021-04" db="EMBL/GenBank/DDBJ databases">
        <authorList>
            <person name="Gilroy R."/>
        </authorList>
    </citation>
    <scope>NUCLEOTIDE SEQUENCE</scope>
    <source>
        <strain evidence="3">3436</strain>
    </source>
</reference>
<reference evidence="3" key="1">
    <citation type="journal article" date="2021" name="PeerJ">
        <title>Extensive microbial diversity within the chicken gut microbiome revealed by metagenomics and culture.</title>
        <authorList>
            <person name="Gilroy R."/>
            <person name="Ravi A."/>
            <person name="Getino M."/>
            <person name="Pursley I."/>
            <person name="Horton D.L."/>
            <person name="Alikhan N.F."/>
            <person name="Baker D."/>
            <person name="Gharbi K."/>
            <person name="Hall N."/>
            <person name="Watson M."/>
            <person name="Adriaenssens E.M."/>
            <person name="Foster-Nyarko E."/>
            <person name="Jarju S."/>
            <person name="Secka A."/>
            <person name="Antonio M."/>
            <person name="Oren A."/>
            <person name="Chaudhuri R.R."/>
            <person name="La Ragione R."/>
            <person name="Hildebrand F."/>
            <person name="Pallen M.J."/>
        </authorList>
    </citation>
    <scope>NUCLEOTIDE SEQUENCE</scope>
    <source>
        <strain evidence="3">3436</strain>
    </source>
</reference>
<dbReference type="Pfam" id="PF06810">
    <property type="entry name" value="Phage_scaffold"/>
    <property type="match status" value="1"/>
</dbReference>
<feature type="coiled-coil region" evidence="1">
    <location>
        <begin position="27"/>
        <end position="83"/>
    </location>
</feature>
<name>A0A9D2F0D3_9FIRM</name>
<evidence type="ECO:0000313" key="3">
    <source>
        <dbReference type="EMBL" id="HIZ47239.1"/>
    </source>
</evidence>
<dbReference type="EMBL" id="DXBO01000015">
    <property type="protein sequence ID" value="HIZ47239.1"/>
    <property type="molecule type" value="Genomic_DNA"/>
</dbReference>
<evidence type="ECO:0000313" key="4">
    <source>
        <dbReference type="Proteomes" id="UP000824031"/>
    </source>
</evidence>
<keyword evidence="1" id="KW-0175">Coiled coil</keyword>
<evidence type="ECO:0000256" key="2">
    <source>
        <dbReference type="SAM" id="MobiDB-lite"/>
    </source>
</evidence>